<feature type="repeat" description="WD" evidence="5">
    <location>
        <begin position="175"/>
        <end position="216"/>
    </location>
</feature>
<organism evidence="8 9">
    <name type="scientific">Rhynocoris fuscipes</name>
    <dbReference type="NCBI Taxonomy" id="488301"/>
    <lineage>
        <taxon>Eukaryota</taxon>
        <taxon>Metazoa</taxon>
        <taxon>Ecdysozoa</taxon>
        <taxon>Arthropoda</taxon>
        <taxon>Hexapoda</taxon>
        <taxon>Insecta</taxon>
        <taxon>Pterygota</taxon>
        <taxon>Neoptera</taxon>
        <taxon>Paraneoptera</taxon>
        <taxon>Hemiptera</taxon>
        <taxon>Heteroptera</taxon>
        <taxon>Panheteroptera</taxon>
        <taxon>Cimicomorpha</taxon>
        <taxon>Reduviidae</taxon>
        <taxon>Harpactorinae</taxon>
        <taxon>Harpactorini</taxon>
        <taxon>Rhynocoris</taxon>
    </lineage>
</organism>
<dbReference type="InterPro" id="IPR036322">
    <property type="entry name" value="WD40_repeat_dom_sf"/>
</dbReference>
<feature type="compositionally biased region" description="Low complexity" evidence="6">
    <location>
        <begin position="783"/>
        <end position="794"/>
    </location>
</feature>
<feature type="compositionally biased region" description="Basic and acidic residues" evidence="6">
    <location>
        <begin position="1522"/>
        <end position="1537"/>
    </location>
</feature>
<feature type="compositionally biased region" description="Low complexity" evidence="6">
    <location>
        <begin position="1572"/>
        <end position="1607"/>
    </location>
</feature>
<feature type="domain" description="Bromo" evidence="7">
    <location>
        <begin position="1287"/>
        <end position="1357"/>
    </location>
</feature>
<feature type="repeat" description="WD" evidence="5">
    <location>
        <begin position="361"/>
        <end position="402"/>
    </location>
</feature>
<dbReference type="Pfam" id="PF25313">
    <property type="entry name" value="BRWD_AD"/>
    <property type="match status" value="1"/>
</dbReference>
<feature type="compositionally biased region" description="Low complexity" evidence="6">
    <location>
        <begin position="843"/>
        <end position="889"/>
    </location>
</feature>
<dbReference type="Pfam" id="PF25437">
    <property type="entry name" value="BRWD1_N"/>
    <property type="match status" value="1"/>
</dbReference>
<feature type="region of interest" description="Disordered" evidence="6">
    <location>
        <begin position="1238"/>
        <end position="1260"/>
    </location>
</feature>
<feature type="compositionally biased region" description="Polar residues" evidence="6">
    <location>
        <begin position="1641"/>
        <end position="1657"/>
    </location>
</feature>
<dbReference type="PANTHER" id="PTHR16266">
    <property type="entry name" value="WD REPEAT DOMAIN 9"/>
    <property type="match status" value="1"/>
</dbReference>
<evidence type="ECO:0000256" key="6">
    <source>
        <dbReference type="SAM" id="MobiDB-lite"/>
    </source>
</evidence>
<feature type="repeat" description="WD" evidence="5">
    <location>
        <begin position="461"/>
        <end position="503"/>
    </location>
</feature>
<dbReference type="FunFam" id="2.130.10.10:FF:000997">
    <property type="entry name" value="AGAP002030-PA-like protein"/>
    <property type="match status" value="1"/>
</dbReference>
<dbReference type="Gene3D" id="2.130.10.10">
    <property type="entry name" value="YVTN repeat-like/Quinoprotein amine dehydrogenase"/>
    <property type="match status" value="3"/>
</dbReference>
<feature type="domain" description="Bromo" evidence="7">
    <location>
        <begin position="1133"/>
        <end position="1203"/>
    </location>
</feature>
<dbReference type="InterPro" id="IPR001487">
    <property type="entry name" value="Bromodomain"/>
</dbReference>
<feature type="compositionally biased region" description="Basic residues" evidence="6">
    <location>
        <begin position="829"/>
        <end position="838"/>
    </location>
</feature>
<dbReference type="Proteomes" id="UP001461498">
    <property type="component" value="Unassembled WGS sequence"/>
</dbReference>
<dbReference type="Pfam" id="PF00439">
    <property type="entry name" value="Bromodomain"/>
    <property type="match status" value="2"/>
</dbReference>
<feature type="repeat" description="WD" evidence="5">
    <location>
        <begin position="426"/>
        <end position="460"/>
    </location>
</feature>
<feature type="compositionally biased region" description="Basic and acidic residues" evidence="6">
    <location>
        <begin position="1432"/>
        <end position="1448"/>
    </location>
</feature>
<name>A0AAW1DLU0_9HEMI</name>
<feature type="compositionally biased region" description="Low complexity" evidence="6">
    <location>
        <begin position="1450"/>
        <end position="1477"/>
    </location>
</feature>
<dbReference type="Gene3D" id="1.20.920.10">
    <property type="entry name" value="Bromodomain-like"/>
    <property type="match status" value="2"/>
</dbReference>
<dbReference type="Pfam" id="PF00400">
    <property type="entry name" value="WD40"/>
    <property type="match status" value="7"/>
</dbReference>
<dbReference type="PROSITE" id="PS50014">
    <property type="entry name" value="BROMODOMAIN_2"/>
    <property type="match status" value="2"/>
</dbReference>
<dbReference type="InterPro" id="IPR019775">
    <property type="entry name" value="WD40_repeat_CS"/>
</dbReference>
<keyword evidence="2" id="KW-0677">Repeat</keyword>
<dbReference type="PROSITE" id="PS00633">
    <property type="entry name" value="BROMODOMAIN_1"/>
    <property type="match status" value="1"/>
</dbReference>
<reference evidence="8 9" key="1">
    <citation type="submission" date="2022-12" db="EMBL/GenBank/DDBJ databases">
        <title>Chromosome-level genome assembly of true bugs.</title>
        <authorList>
            <person name="Ma L."/>
            <person name="Li H."/>
        </authorList>
    </citation>
    <scope>NUCLEOTIDE SEQUENCE [LARGE SCALE GENOMIC DNA]</scope>
    <source>
        <strain evidence="8">Lab_2022b</strain>
    </source>
</reference>
<feature type="region of interest" description="Disordered" evidence="6">
    <location>
        <begin position="745"/>
        <end position="894"/>
    </location>
</feature>
<dbReference type="SMART" id="SM00297">
    <property type="entry name" value="BROMO"/>
    <property type="match status" value="2"/>
</dbReference>
<evidence type="ECO:0000313" key="8">
    <source>
        <dbReference type="EMBL" id="KAK9511582.1"/>
    </source>
</evidence>
<dbReference type="GO" id="GO:0005634">
    <property type="term" value="C:nucleus"/>
    <property type="evidence" value="ECO:0007669"/>
    <property type="project" value="TreeGrafter"/>
</dbReference>
<dbReference type="InterPro" id="IPR057452">
    <property type="entry name" value="BRWD/PHIP_N"/>
</dbReference>
<dbReference type="PROSITE" id="PS50294">
    <property type="entry name" value="WD_REPEATS_REGION"/>
    <property type="match status" value="4"/>
</dbReference>
<evidence type="ECO:0000256" key="5">
    <source>
        <dbReference type="PROSITE-ProRule" id="PRU00221"/>
    </source>
</evidence>
<dbReference type="CDD" id="cd05529">
    <property type="entry name" value="Bromo_WDR9_I_like"/>
    <property type="match status" value="1"/>
</dbReference>
<proteinExistence type="predicted"/>
<dbReference type="PROSITE" id="PS50082">
    <property type="entry name" value="WD_REPEATS_2"/>
    <property type="match status" value="6"/>
</dbReference>
<feature type="repeat" description="WD" evidence="5">
    <location>
        <begin position="217"/>
        <end position="258"/>
    </location>
</feature>
<dbReference type="InterPro" id="IPR057451">
    <property type="entry name" value="BRWD/PHIP_AD"/>
</dbReference>
<dbReference type="FunFam" id="1.20.920.10:FF:000066">
    <property type="entry name" value="Transcription initiation factor TFIID subunit 1"/>
    <property type="match status" value="1"/>
</dbReference>
<feature type="compositionally biased region" description="Low complexity" evidence="6">
    <location>
        <begin position="1508"/>
        <end position="1520"/>
    </location>
</feature>
<feature type="repeat" description="WD" evidence="5">
    <location>
        <begin position="259"/>
        <end position="295"/>
    </location>
</feature>
<feature type="compositionally biased region" description="Low complexity" evidence="6">
    <location>
        <begin position="802"/>
        <end position="815"/>
    </location>
</feature>
<dbReference type="InterPro" id="IPR052060">
    <property type="entry name" value="Bromo_WD_repeat"/>
</dbReference>
<dbReference type="SUPFAM" id="SSF50978">
    <property type="entry name" value="WD40 repeat-like"/>
    <property type="match status" value="1"/>
</dbReference>
<dbReference type="InterPro" id="IPR015943">
    <property type="entry name" value="WD40/YVTN_repeat-like_dom_sf"/>
</dbReference>
<dbReference type="FunFam" id="1.20.920.10:FF:000044">
    <property type="entry name" value="Bromodomain and WD repeat domain-containing 1"/>
    <property type="match status" value="1"/>
</dbReference>
<protein>
    <recommendedName>
        <fullName evidence="7">Bromo domain-containing protein</fullName>
    </recommendedName>
</protein>
<keyword evidence="3 4" id="KW-0103">Bromodomain</keyword>
<dbReference type="GO" id="GO:0008360">
    <property type="term" value="P:regulation of cell shape"/>
    <property type="evidence" value="ECO:0007669"/>
    <property type="project" value="TreeGrafter"/>
</dbReference>
<dbReference type="CDD" id="cd00200">
    <property type="entry name" value="WD40"/>
    <property type="match status" value="1"/>
</dbReference>
<sequence length="1744" mass="197569">MDGVTDIVRSELYFLVTKFLEDGPCKKAVTALKAELLEHKIIPCRYDWTGNEQEQTYEDFAKKFSHIGSRHLLDMCLRLGPLLEKEVAPGIPGIKSLLGAGRHSMLRTPKDTYRRYLNLSCFIARQHSASIYSPISCHHHNIVQVLYGRETSGPCSRRHAISTRLYSRTHLLNRTLGHLSAVYCLLYDRTGKFVVTGADDLLIKVWSAVDGRLLSTFRGASAEITDIAINLENTLLAAGSLDKIIRVWCLQSSFPVAVLSGHTGAITAVNFCPVPINDVFYLVSTSSDGSVAFWSYTVEQDEPATFQSKPLQYNEKMRPGQAQMLCARFSNGGMFLATGSADHYVRVYCMDGEQPHRIMEMEKHTDRVDSIQWANRSLQFISGSKDGTAVIWRFKAQNWVTKHLIMSTSLLGQKSSTEDNKVKLKVTMVSWSADDSYVITAVTDNTLKVWSPTTGKLLSVLNSHKDEVYVLESHPLDSRVLLSAGHDGILYLWDLLNGEILVMFHNHIEGQGSCAIFDAKWSPDGTMIAAADSHGHLLMFGIAAYNNKMKELPKELFFHTDYRPLVRDAQNNVLDEQTQVPPHLMPPPFLVDIDGNPYPPELQRLVPGREHCPSDQLIPNIIYNAGGQQEVIQSVGENNHNIIEFFEELVQRSLGSRNHHRDGVEERHSTQPRLRWMTRRGNVEGVRQSSGNWQRDGMDWKQGVLISPLSQGMLSVLKKKIGNIASLELEEYRRESIRSPEIVPEVSEVQSCKKPRRRHLHSYRTRSAREQVQEQNDAEELESSSSHADSSDSSAHSEDMDTLSSSSEMSTEYSDWVADHGVNLEPPQRNRRKSKRKTPPSAPKAIIKKPPQIHNNNNNNNNNNNSSIMNNSSSSSSSSVNININTTSNHFNHNVPQEIPELYRPSEWLSEVIPKKFPYYPQMGDEVMFFTQGYEQYLRAVCEKKVYEVAKSQFRPWGRLALNEPELVKVIGIKYELRPPRLCCLRLAVMKENGRLTGDRFTIKYHDIPDVIDFFVLKQTYDIAMQRKWKIGDRFRSMIDDGWWWGTIESRRPHSNSAFLCHRIKWDNGECEAMSPWDMEPVDMSREPEHGGSVPVLPEEIAAILYHPRGDEWPGGDREFACHRILSGLEEIMGLSVAEPFIAPVDINIYPSYAYIVEFPIDLSTIKARFENRFYRRVTAAQFDIRYLATNAEKFNEPHSSIVKQARIVTDLCLRICKDQTLVDVTVAYRQLLDSYQSSNSENEQSGPSTSDRQRAAASRSLRAMIRANNEQPDWKRDCRQLLEVLYNCQDSAPFRNPVDRLEHPDYHKVIDSPMDLCTIREELYAGNYATPLEFCKDIRTIFSNSRSYNTNKRSKIYVMTVRLSAMAEEHMKKIIQNWKSVCRRQNRKTNGIRTRRRRRVNYADQGANSSDDDVERLYGARGTRTRNRVVYTEDKASSSDELPERSTRTGNSKQQSGNSNSAASSSSSSSSSTNSNPLIDQACSSRTGSYSLRQKIIQKAPCDSESEGTASQSSSFKSKVSQKDEKNGLYDEEKNEAATSSSSSSSEVPPVQWTMNGHIRVLRPVRRPETEVTNENTVSSVSKVNNSDGGSGSSSGTSSSSNSSNSEDSDSSQDDESDEDYNINSVNNNKKQSKKRMKSTSDTDYSQCSQPSNSLSVAAVQRTSRPKRVIKRRRYADESASDSSYNENEKRTVRPRRTIKKCQYRESIESSDHSVENIEPKISISSRGRIRKITARARAFLRD</sequence>
<feature type="compositionally biased region" description="Basic residues" evidence="6">
    <location>
        <begin position="753"/>
        <end position="766"/>
    </location>
</feature>
<dbReference type="InterPro" id="IPR036427">
    <property type="entry name" value="Bromodomain-like_sf"/>
</dbReference>
<dbReference type="PRINTS" id="PR00503">
    <property type="entry name" value="BROMODOMAIN"/>
</dbReference>
<evidence type="ECO:0000259" key="7">
    <source>
        <dbReference type="PROSITE" id="PS50014"/>
    </source>
</evidence>
<dbReference type="SUPFAM" id="SSF47370">
    <property type="entry name" value="Bromodomain"/>
    <property type="match status" value="2"/>
</dbReference>
<accession>A0AAW1DLU0</accession>
<evidence type="ECO:0000313" key="9">
    <source>
        <dbReference type="Proteomes" id="UP001461498"/>
    </source>
</evidence>
<keyword evidence="1 5" id="KW-0853">WD repeat</keyword>
<dbReference type="SMART" id="SM00320">
    <property type="entry name" value="WD40"/>
    <property type="match status" value="8"/>
</dbReference>
<feature type="region of interest" description="Disordered" evidence="6">
    <location>
        <begin position="1502"/>
        <end position="1697"/>
    </location>
</feature>
<feature type="region of interest" description="Disordered" evidence="6">
    <location>
        <begin position="1387"/>
        <end position="1483"/>
    </location>
</feature>
<feature type="compositionally biased region" description="Basic residues" evidence="6">
    <location>
        <begin position="1665"/>
        <end position="1675"/>
    </location>
</feature>
<dbReference type="GO" id="GO:0006357">
    <property type="term" value="P:regulation of transcription by RNA polymerase II"/>
    <property type="evidence" value="ECO:0007669"/>
    <property type="project" value="TreeGrafter"/>
</dbReference>
<evidence type="ECO:0000256" key="4">
    <source>
        <dbReference type="PROSITE-ProRule" id="PRU00035"/>
    </source>
</evidence>
<dbReference type="InterPro" id="IPR018359">
    <property type="entry name" value="Bromodomain_CS"/>
</dbReference>
<evidence type="ECO:0000256" key="3">
    <source>
        <dbReference type="ARBA" id="ARBA00023117"/>
    </source>
</evidence>
<gene>
    <name evidence="8" type="ORF">O3M35_000212</name>
</gene>
<evidence type="ECO:0000256" key="1">
    <source>
        <dbReference type="ARBA" id="ARBA00022574"/>
    </source>
</evidence>
<dbReference type="PANTHER" id="PTHR16266:SF17">
    <property type="entry name" value="BRWD3"/>
    <property type="match status" value="1"/>
</dbReference>
<dbReference type="GO" id="GO:0007010">
    <property type="term" value="P:cytoskeleton organization"/>
    <property type="evidence" value="ECO:0007669"/>
    <property type="project" value="TreeGrafter"/>
</dbReference>
<comment type="caution">
    <text evidence="8">The sequence shown here is derived from an EMBL/GenBank/DDBJ whole genome shotgun (WGS) entry which is preliminary data.</text>
</comment>
<evidence type="ECO:0000256" key="2">
    <source>
        <dbReference type="ARBA" id="ARBA00022737"/>
    </source>
</evidence>
<dbReference type="InterPro" id="IPR001680">
    <property type="entry name" value="WD40_rpt"/>
</dbReference>
<keyword evidence="9" id="KW-1185">Reference proteome</keyword>
<dbReference type="FunFam" id="2.130.10.10:FF:000674">
    <property type="entry name" value="WD-repeat protein, putative"/>
    <property type="match status" value="1"/>
</dbReference>
<dbReference type="PROSITE" id="PS00678">
    <property type="entry name" value="WD_REPEATS_1"/>
    <property type="match status" value="1"/>
</dbReference>
<dbReference type="EMBL" id="JAPXFL010000001">
    <property type="protein sequence ID" value="KAK9511582.1"/>
    <property type="molecule type" value="Genomic_DNA"/>
</dbReference>
<feature type="compositionally biased region" description="Acidic residues" evidence="6">
    <location>
        <begin position="1608"/>
        <end position="1622"/>
    </location>
</feature>